<dbReference type="SMART" id="SM00996">
    <property type="entry name" value="AdoHcyase"/>
    <property type="match status" value="1"/>
</dbReference>
<dbReference type="InterPro" id="IPR036291">
    <property type="entry name" value="NAD(P)-bd_dom_sf"/>
</dbReference>
<dbReference type="SUPFAM" id="SSF52283">
    <property type="entry name" value="Formate/glycerate dehydrogenase catalytic domain-like"/>
    <property type="match status" value="1"/>
</dbReference>
<evidence type="ECO:0000256" key="1">
    <source>
        <dbReference type="ARBA" id="ARBA00007122"/>
    </source>
</evidence>
<dbReference type="GO" id="GO:0033353">
    <property type="term" value="P:S-adenosylmethionine cycle"/>
    <property type="evidence" value="ECO:0007669"/>
    <property type="project" value="TreeGrafter"/>
</dbReference>
<comment type="cofactor">
    <cofactor evidence="4 6 7">
        <name>NAD(+)</name>
        <dbReference type="ChEBI" id="CHEBI:57540"/>
    </cofactor>
    <text evidence="4 6 7">Binds 1 NAD(+) per subunit.</text>
</comment>
<dbReference type="GO" id="GO:0005829">
    <property type="term" value="C:cytosol"/>
    <property type="evidence" value="ECO:0007669"/>
    <property type="project" value="TreeGrafter"/>
</dbReference>
<dbReference type="NCBIfam" id="NF004005">
    <property type="entry name" value="PRK05476.2-3"/>
    <property type="match status" value="1"/>
</dbReference>
<evidence type="ECO:0000256" key="3">
    <source>
        <dbReference type="ARBA" id="ARBA00023027"/>
    </source>
</evidence>
<dbReference type="SMART" id="SM00997">
    <property type="entry name" value="AdoHcyase_NAD"/>
    <property type="match status" value="1"/>
</dbReference>
<evidence type="ECO:0000256" key="4">
    <source>
        <dbReference type="HAMAP-Rule" id="MF_00563"/>
    </source>
</evidence>
<feature type="binding site" evidence="4 6">
    <location>
        <position position="241"/>
    </location>
    <ligand>
        <name>NAD(+)</name>
        <dbReference type="ChEBI" id="CHEBI:57540"/>
    </ligand>
</feature>
<protein>
    <recommendedName>
        <fullName evidence="4">Adenosylhomocysteinase</fullName>
        <ecNumber evidence="4">3.13.2.1</ecNumber>
    </recommendedName>
    <alternativeName>
        <fullName evidence="4">S-adenosyl-L-homocysteine hydrolase</fullName>
        <shortName evidence="4">AdoHcyase</shortName>
    </alternativeName>
</protein>
<feature type="binding site" evidence="4 6">
    <location>
        <begin position="155"/>
        <end position="157"/>
    </location>
    <ligand>
        <name>NAD(+)</name>
        <dbReference type="ChEBI" id="CHEBI:57540"/>
    </ligand>
</feature>
<dbReference type="PANTHER" id="PTHR23420">
    <property type="entry name" value="ADENOSYLHOMOCYSTEINASE"/>
    <property type="match status" value="1"/>
</dbReference>
<evidence type="ECO:0000256" key="8">
    <source>
        <dbReference type="RuleBase" id="RU004166"/>
    </source>
</evidence>
<sequence length="428" mass="47148">MANAVPHDVKDVSLAPMGKLRIEWAGQSMPVLKILEKRFAKEKPLKGVRLGACLHVTAETANLMLVLKSGGAELALCASNPLSTQDDVAASLVKDYGIPTYAIKGEDTKTYYKHLNAVLDTHPQITMDDGADLVSLLHKERPKQLSEVIGSNEETTTGVIRLKAMEKDKALKIPVFAVNDSDTKHMFDNRYGTGQSTLDGIMRATNMLLAGKKFVVCGYGWCGRGLASRARGMGALVILTEVDPTKALEAVMDGYQVMRIRDAAKIGDFFVTVTGDKNVVAMKHILAMKDGALIANSGHFNVEVAVEELTKKAKSHRRMRTYVDEYILDGKRQTEKGKRIYVLGEGRLINLVAAEGHPAEVMDMSFANQALAAEFFVKNKDKLRVKVYTISRKMDSEIARLKLAAMGVKIDHLTPEQKHYLNSWQEGT</sequence>
<comment type="subcellular location">
    <subcellularLocation>
        <location evidence="4">Cytoplasm</location>
    </subcellularLocation>
</comment>
<dbReference type="GO" id="GO:0006730">
    <property type="term" value="P:one-carbon metabolic process"/>
    <property type="evidence" value="ECO:0007669"/>
    <property type="project" value="UniProtKB-UniRule"/>
</dbReference>
<dbReference type="Gene3D" id="3.40.50.1480">
    <property type="entry name" value="Adenosylhomocysteinase-like"/>
    <property type="match status" value="1"/>
</dbReference>
<dbReference type="CDD" id="cd00401">
    <property type="entry name" value="SAHH"/>
    <property type="match status" value="1"/>
</dbReference>
<dbReference type="InterPro" id="IPR015878">
    <property type="entry name" value="Ado_hCys_hydrolase_NAD-bd"/>
</dbReference>
<feature type="domain" description="S-adenosyl-L-homocysteine hydrolase NAD binding" evidence="9">
    <location>
        <begin position="189"/>
        <end position="356"/>
    </location>
</feature>
<feature type="binding site" evidence="4 5">
    <location>
        <position position="188"/>
    </location>
    <ligand>
        <name>substrate</name>
    </ligand>
</feature>
<feature type="binding site" evidence="6">
    <location>
        <position position="357"/>
    </location>
    <ligand>
        <name>NAD(+)</name>
        <dbReference type="ChEBI" id="CHEBI:57540"/>
    </ligand>
</feature>
<dbReference type="InterPro" id="IPR042172">
    <property type="entry name" value="Adenosylhomocyst_ase-like_sf"/>
</dbReference>
<dbReference type="PROSITE" id="PS00738">
    <property type="entry name" value="ADOHCYASE_1"/>
    <property type="match status" value="1"/>
</dbReference>
<dbReference type="InterPro" id="IPR020082">
    <property type="entry name" value="S-Ado-L-homoCys_hydrolase_CS"/>
</dbReference>
<dbReference type="GO" id="GO:0071269">
    <property type="term" value="P:L-homocysteine biosynthetic process"/>
    <property type="evidence" value="ECO:0007669"/>
    <property type="project" value="UniProtKB-UniRule"/>
</dbReference>
<dbReference type="EC" id="3.13.2.1" evidence="4"/>
<feature type="binding site" evidence="6">
    <location>
        <begin position="220"/>
        <end position="225"/>
    </location>
    <ligand>
        <name>NAD(+)</name>
        <dbReference type="ChEBI" id="CHEBI:57540"/>
    </ligand>
</feature>
<dbReference type="SUPFAM" id="SSF51735">
    <property type="entry name" value="NAD(P)-binding Rossmann-fold domains"/>
    <property type="match status" value="1"/>
</dbReference>
<dbReference type="EMBL" id="LCOQ01000004">
    <property type="protein sequence ID" value="KKU81004.1"/>
    <property type="molecule type" value="Genomic_DNA"/>
</dbReference>
<feature type="binding site" evidence="4">
    <location>
        <position position="189"/>
    </location>
    <ligand>
        <name>NAD(+)</name>
        <dbReference type="ChEBI" id="CHEBI:57540"/>
    </ligand>
</feature>
<evidence type="ECO:0000256" key="2">
    <source>
        <dbReference type="ARBA" id="ARBA00022563"/>
    </source>
</evidence>
<keyword evidence="4" id="KW-0963">Cytoplasm</keyword>
<feature type="binding site" evidence="4 6">
    <location>
        <begin position="297"/>
        <end position="299"/>
    </location>
    <ligand>
        <name>NAD(+)</name>
        <dbReference type="ChEBI" id="CHEBI:57540"/>
    </ligand>
</feature>
<reference evidence="10 11" key="1">
    <citation type="journal article" date="2015" name="Nature">
        <title>rRNA introns, odd ribosomes, and small enigmatic genomes across a large radiation of phyla.</title>
        <authorList>
            <person name="Brown C.T."/>
            <person name="Hug L.A."/>
            <person name="Thomas B.C."/>
            <person name="Sharon I."/>
            <person name="Castelle C.J."/>
            <person name="Singh A."/>
            <person name="Wilkins M.J."/>
            <person name="Williams K.H."/>
            <person name="Banfield J.F."/>
        </authorList>
    </citation>
    <scope>NUCLEOTIDE SEQUENCE [LARGE SCALE GENOMIC DNA]</scope>
</reference>
<dbReference type="PATRIC" id="fig|1618438.3.peg.103"/>
<dbReference type="PIRSF" id="PIRSF001109">
    <property type="entry name" value="Ad_hcy_hydrolase"/>
    <property type="match status" value="1"/>
</dbReference>
<feature type="binding site" evidence="4 5">
    <location>
        <position position="154"/>
    </location>
    <ligand>
        <name>substrate</name>
    </ligand>
</feature>
<evidence type="ECO:0000313" key="10">
    <source>
        <dbReference type="EMBL" id="KKU81004.1"/>
    </source>
</evidence>
<comment type="function">
    <text evidence="4">May play a key role in the regulation of the intracellular concentration of adenosylhomocysteine.</text>
</comment>
<feature type="binding site" evidence="4 6">
    <location>
        <position position="350"/>
    </location>
    <ligand>
        <name>NAD(+)</name>
        <dbReference type="ChEBI" id="CHEBI:57540"/>
    </ligand>
</feature>
<dbReference type="AlphaFoldDB" id="A0A0G1TGU2"/>
<feature type="binding site" evidence="4 5">
    <location>
        <position position="57"/>
    </location>
    <ligand>
        <name>substrate</name>
    </ligand>
</feature>
<feature type="binding site" evidence="4">
    <location>
        <begin position="218"/>
        <end position="223"/>
    </location>
    <ligand>
        <name>NAD(+)</name>
        <dbReference type="ChEBI" id="CHEBI:57540"/>
    </ligand>
</feature>
<dbReference type="UniPathway" id="UPA00314">
    <property type="reaction ID" value="UER00076"/>
</dbReference>
<dbReference type="NCBIfam" id="TIGR00936">
    <property type="entry name" value="ahcY"/>
    <property type="match status" value="1"/>
</dbReference>
<feature type="binding site" evidence="4 5">
    <location>
        <position position="184"/>
    </location>
    <ligand>
        <name>substrate</name>
    </ligand>
</feature>
<gene>
    <name evidence="4" type="primary">ahcY</name>
    <name evidence="10" type="ORF">UY08_C0004G0012</name>
</gene>
<dbReference type="HAMAP" id="MF_00563">
    <property type="entry name" value="AdoHcyase"/>
    <property type="match status" value="1"/>
</dbReference>
<evidence type="ECO:0000259" key="9">
    <source>
        <dbReference type="SMART" id="SM00997"/>
    </source>
</evidence>
<feature type="binding site" evidence="4 5">
    <location>
        <position position="129"/>
    </location>
    <ligand>
        <name>substrate</name>
    </ligand>
</feature>
<evidence type="ECO:0000256" key="7">
    <source>
        <dbReference type="RuleBase" id="RU000548"/>
    </source>
</evidence>
<comment type="catalytic activity">
    <reaction evidence="4 7">
        <text>S-adenosyl-L-homocysteine + H2O = L-homocysteine + adenosine</text>
        <dbReference type="Rhea" id="RHEA:21708"/>
        <dbReference type="ChEBI" id="CHEBI:15377"/>
        <dbReference type="ChEBI" id="CHEBI:16335"/>
        <dbReference type="ChEBI" id="CHEBI:57856"/>
        <dbReference type="ChEBI" id="CHEBI:58199"/>
        <dbReference type="EC" id="3.13.2.1"/>
    </reaction>
</comment>
<accession>A0A0G1TGU2</accession>
<dbReference type="Proteomes" id="UP000034212">
    <property type="component" value="Unassembled WGS sequence"/>
</dbReference>
<dbReference type="GO" id="GO:0004013">
    <property type="term" value="F:adenosylhomocysteinase activity"/>
    <property type="evidence" value="ECO:0007669"/>
    <property type="project" value="UniProtKB-UniRule"/>
</dbReference>
<dbReference type="PROSITE" id="PS00739">
    <property type="entry name" value="ADOHCYASE_2"/>
    <property type="match status" value="1"/>
</dbReference>
<dbReference type="InterPro" id="IPR000043">
    <property type="entry name" value="Adenosylhomocysteinase-like"/>
</dbReference>
<organism evidence="10 11">
    <name type="scientific">Candidatus Gottesmanbacteria bacterium GW2011_GWA1_47_8</name>
    <dbReference type="NCBI Taxonomy" id="1618438"/>
    <lineage>
        <taxon>Bacteria</taxon>
        <taxon>Candidatus Gottesmaniibacteriota</taxon>
    </lineage>
</organism>
<evidence type="ECO:0000256" key="6">
    <source>
        <dbReference type="PIRSR" id="PIRSR001109-2"/>
    </source>
</evidence>
<dbReference type="Pfam" id="PF05221">
    <property type="entry name" value="AdoHcyase"/>
    <property type="match status" value="2"/>
</dbReference>
<comment type="caution">
    <text evidence="4">Lacks conserved residue(s) required for the propagation of feature annotation.</text>
</comment>
<name>A0A0G1TGU2_9BACT</name>
<comment type="similarity">
    <text evidence="1 4 8">Belongs to the adenosylhomocysteinase family.</text>
</comment>
<keyword evidence="4 7" id="KW-0378">Hydrolase</keyword>
<keyword evidence="3 4" id="KW-0520">NAD</keyword>
<comment type="pathway">
    <text evidence="4 7">Amino-acid biosynthesis; L-homocysteine biosynthesis; L-homocysteine from S-adenosyl-L-homocysteine: step 1/1.</text>
</comment>
<comment type="caution">
    <text evidence="10">The sequence shown here is derived from an EMBL/GenBank/DDBJ whole genome shotgun (WGS) entry which is preliminary data.</text>
</comment>
<dbReference type="Gene3D" id="3.40.50.720">
    <property type="entry name" value="NAD(P)-binding Rossmann-like Domain"/>
    <property type="match status" value="1"/>
</dbReference>
<evidence type="ECO:0000256" key="5">
    <source>
        <dbReference type="PIRSR" id="PIRSR001109-1"/>
    </source>
</evidence>
<keyword evidence="2 4" id="KW-0554">One-carbon metabolism</keyword>
<dbReference type="PANTHER" id="PTHR23420:SF0">
    <property type="entry name" value="ADENOSYLHOMOCYSTEINASE"/>
    <property type="match status" value="1"/>
</dbReference>
<dbReference type="Pfam" id="PF00670">
    <property type="entry name" value="AdoHcyase_NAD"/>
    <property type="match status" value="1"/>
</dbReference>
<evidence type="ECO:0000313" key="11">
    <source>
        <dbReference type="Proteomes" id="UP000034212"/>
    </source>
</evidence>
<proteinExistence type="inferred from homology"/>